<dbReference type="VEuPathDB" id="TriTrypDB:TvY486_0603950"/>
<sequence>MFYLFVLFSRLSIKHIIGKFMRKIGISSIVKTNKKRNYATYDSFPITHAKLCDRFKNKQECKNGLELLEQVEERISNWRLNKWEMRIPHLLPSHIKEKIRRQQEHLKYILLEWGKCREALNADINLVSSITGIKKDDVAEKNRAWLQEEVGKLRWMGEVNKATSLRDAFMRLEAYGSRDHMLLERLCCIYGLACQGTFEDAFSNYILEDPLSKKIYVDEQNPFQDLVAYIINTYPQIDIIYAFLGFDTLDGYRSSLRKYLQYLHCRSWEGAGSSERLFLSKSGKVELLFDYCNSKDSIISSDDCNGMPDFLYLSGTDIVLITIASDNPWMRNRQLPHRKQMEGIARRACFVFGIPHSKIRIRNLLLPPAYLDRNSIVRLNETVFCLSTEEQNSLVPWLPMYQKNLDPKDIDFSSLMKSTNEEEWLCL</sequence>
<protein>
    <submittedName>
        <fullName evidence="1">Uncharacterized protein</fullName>
    </submittedName>
</protein>
<gene>
    <name evidence="1" type="ORF">TVY486_0603950</name>
</gene>
<accession>G0TXB4</accession>
<proteinExistence type="predicted"/>
<organism evidence="1">
    <name type="scientific">Trypanosoma vivax (strain Y486)</name>
    <dbReference type="NCBI Taxonomy" id="1055687"/>
    <lineage>
        <taxon>Eukaryota</taxon>
        <taxon>Discoba</taxon>
        <taxon>Euglenozoa</taxon>
        <taxon>Kinetoplastea</taxon>
        <taxon>Metakinetoplastina</taxon>
        <taxon>Trypanosomatida</taxon>
        <taxon>Trypanosomatidae</taxon>
        <taxon>Trypanosoma</taxon>
        <taxon>Duttonella</taxon>
    </lineage>
</organism>
<evidence type="ECO:0000313" key="1">
    <source>
        <dbReference type="EMBL" id="CCC48604.1"/>
    </source>
</evidence>
<reference evidence="1" key="1">
    <citation type="journal article" date="2012" name="Proc. Natl. Acad. Sci. U.S.A.">
        <title>Antigenic diversity is generated by distinct evolutionary mechanisms in African trypanosome species.</title>
        <authorList>
            <person name="Jackson A.P."/>
            <person name="Berry A."/>
            <person name="Aslett M."/>
            <person name="Allison H.C."/>
            <person name="Burton P."/>
            <person name="Vavrova-Anderson J."/>
            <person name="Brown R."/>
            <person name="Browne H."/>
            <person name="Corton N."/>
            <person name="Hauser H."/>
            <person name="Gamble J."/>
            <person name="Gilderthorp R."/>
            <person name="Marcello L."/>
            <person name="McQuillan J."/>
            <person name="Otto T.D."/>
            <person name="Quail M.A."/>
            <person name="Sanders M.J."/>
            <person name="van Tonder A."/>
            <person name="Ginger M.L."/>
            <person name="Field M.C."/>
            <person name="Barry J.D."/>
            <person name="Hertz-Fowler C."/>
            <person name="Berriman M."/>
        </authorList>
    </citation>
    <scope>NUCLEOTIDE SEQUENCE</scope>
    <source>
        <strain evidence="1">Y486</strain>
    </source>
</reference>
<dbReference type="AlphaFoldDB" id="G0TXB4"/>
<dbReference type="EMBL" id="HE573022">
    <property type="protein sequence ID" value="CCC48604.1"/>
    <property type="molecule type" value="Genomic_DNA"/>
</dbReference>
<name>G0TXB4_TRYVY</name>